<protein>
    <submittedName>
        <fullName evidence="1">Uncharacterized protein</fullName>
    </submittedName>
</protein>
<name>A0A0E9RTW8_ANGAN</name>
<sequence length="41" mass="4847">MFSNFILNYLNYLLYLNRSKKVTDLPTVKNITSQMFMIITG</sequence>
<accession>A0A0E9RTW8</accession>
<dbReference type="EMBL" id="GBXM01076006">
    <property type="protein sequence ID" value="JAH32571.1"/>
    <property type="molecule type" value="Transcribed_RNA"/>
</dbReference>
<reference evidence="1" key="1">
    <citation type="submission" date="2014-11" db="EMBL/GenBank/DDBJ databases">
        <authorList>
            <person name="Amaro Gonzalez C."/>
        </authorList>
    </citation>
    <scope>NUCLEOTIDE SEQUENCE</scope>
</reference>
<organism evidence="1">
    <name type="scientific">Anguilla anguilla</name>
    <name type="common">European freshwater eel</name>
    <name type="synonym">Muraena anguilla</name>
    <dbReference type="NCBI Taxonomy" id="7936"/>
    <lineage>
        <taxon>Eukaryota</taxon>
        <taxon>Metazoa</taxon>
        <taxon>Chordata</taxon>
        <taxon>Craniata</taxon>
        <taxon>Vertebrata</taxon>
        <taxon>Euteleostomi</taxon>
        <taxon>Actinopterygii</taxon>
        <taxon>Neopterygii</taxon>
        <taxon>Teleostei</taxon>
        <taxon>Anguilliformes</taxon>
        <taxon>Anguillidae</taxon>
        <taxon>Anguilla</taxon>
    </lineage>
</organism>
<evidence type="ECO:0000313" key="1">
    <source>
        <dbReference type="EMBL" id="JAH32571.1"/>
    </source>
</evidence>
<reference evidence="1" key="2">
    <citation type="journal article" date="2015" name="Fish Shellfish Immunol.">
        <title>Early steps in the European eel (Anguilla anguilla)-Vibrio vulnificus interaction in the gills: Role of the RtxA13 toxin.</title>
        <authorList>
            <person name="Callol A."/>
            <person name="Pajuelo D."/>
            <person name="Ebbesson L."/>
            <person name="Teles M."/>
            <person name="MacKenzie S."/>
            <person name="Amaro C."/>
        </authorList>
    </citation>
    <scope>NUCLEOTIDE SEQUENCE</scope>
</reference>
<proteinExistence type="predicted"/>
<dbReference type="AlphaFoldDB" id="A0A0E9RTW8"/>